<evidence type="ECO:0000313" key="1">
    <source>
        <dbReference type="EMBL" id="TRT55254.1"/>
    </source>
</evidence>
<comment type="caution">
    <text evidence="1">The sequence shown here is derived from an EMBL/GenBank/DDBJ whole genome shotgun (WGS) entry which is preliminary data.</text>
</comment>
<evidence type="ECO:0000313" key="2">
    <source>
        <dbReference type="Proteomes" id="UP000316443"/>
    </source>
</evidence>
<protein>
    <recommendedName>
        <fullName evidence="3">DUF4384 domain-containing protein</fullName>
    </recommendedName>
</protein>
<gene>
    <name evidence="1" type="ORF">EWV85_09290</name>
</gene>
<dbReference type="EMBL" id="SFCA01000099">
    <property type="protein sequence ID" value="TRT55254.1"/>
    <property type="molecule type" value="Genomic_DNA"/>
</dbReference>
<organism evidence="1 2">
    <name type="scientific">Microcystis aeruginosa Ma_QC_C_20070703_M131</name>
    <dbReference type="NCBI Taxonomy" id="2486263"/>
    <lineage>
        <taxon>Bacteria</taxon>
        <taxon>Bacillati</taxon>
        <taxon>Cyanobacteriota</taxon>
        <taxon>Cyanophyceae</taxon>
        <taxon>Oscillatoriophycideae</taxon>
        <taxon>Chroococcales</taxon>
        <taxon>Microcystaceae</taxon>
        <taxon>Microcystis</taxon>
    </lineage>
</organism>
<sequence length="350" mass="40515">MVGIPDTIGTKDKDLLQKAFLNWILQSTGLIKNQDHSCLFQLLYHPKNQDKKRSEIVEIMKDKHNLHYTEATINEYAKRIRRIMVDVFKQAMIDDGLELSVNLITTKYEKKGKPQNSIEPHQVTYQWLWEKKFPRMGWELAKEVAAPACNKLTMLDINENFEVEKSPNGGASNGSSKRGLVMNGTVIKPEPDKGNYIYLNKPHYLWVNLPDNGKYLLLINETVEGNFYLFSPSRAFAYIPYTKLSEGLRLPPSEGLARFFQYDAVGDEYFLAIVTEQPIELSWVNWESDPTDIILNQKRLEEIFIKLGQQGNSEVFYKRFKVVEQTINYSDQSATIINNKNLVYSRRMVT</sequence>
<dbReference type="Proteomes" id="UP000316443">
    <property type="component" value="Unassembled WGS sequence"/>
</dbReference>
<accession>A0A551Y2Q0</accession>
<evidence type="ECO:0008006" key="3">
    <source>
        <dbReference type="Google" id="ProtNLM"/>
    </source>
</evidence>
<dbReference type="AlphaFoldDB" id="A0A551Y2Q0"/>
<name>A0A551Y2Q0_MICAE</name>
<proteinExistence type="predicted"/>
<reference evidence="1 2" key="1">
    <citation type="submission" date="2019-01" db="EMBL/GenBank/DDBJ databases">
        <title>Coherence of Microcystis species and biogeography revealed through population genomics.</title>
        <authorList>
            <person name="Perez-Carrascal O.M."/>
            <person name="Terrat Y."/>
            <person name="Giani A."/>
            <person name="Fortin N."/>
            <person name="Tromas N."/>
            <person name="Shapiro B.J."/>
        </authorList>
    </citation>
    <scope>NUCLEOTIDE SEQUENCE [LARGE SCALE GENOMIC DNA]</scope>
    <source>
        <strain evidence="1">Ma_QC_C_20070703_M131</strain>
    </source>
</reference>